<dbReference type="Gene3D" id="3.10.180.10">
    <property type="entry name" value="2,3-Dihydroxybiphenyl 1,2-Dioxygenase, domain 1"/>
    <property type="match status" value="1"/>
</dbReference>
<dbReference type="CDD" id="cd07251">
    <property type="entry name" value="VOC_like"/>
    <property type="match status" value="1"/>
</dbReference>
<comment type="caution">
    <text evidence="2">The sequence shown here is derived from an EMBL/GenBank/DDBJ whole genome shotgun (WGS) entry which is preliminary data.</text>
</comment>
<dbReference type="InterPro" id="IPR037523">
    <property type="entry name" value="VOC_core"/>
</dbReference>
<dbReference type="Proteomes" id="UP001606134">
    <property type="component" value="Unassembled WGS sequence"/>
</dbReference>
<dbReference type="SUPFAM" id="SSF54593">
    <property type="entry name" value="Glyoxalase/Bleomycin resistance protein/Dihydroxybiphenyl dioxygenase"/>
    <property type="match status" value="1"/>
</dbReference>
<dbReference type="PANTHER" id="PTHR36503:SF1">
    <property type="entry name" value="BLR2520 PROTEIN"/>
    <property type="match status" value="1"/>
</dbReference>
<proteinExistence type="predicted"/>
<accession>A0ABW7HF39</accession>
<protein>
    <submittedName>
        <fullName evidence="2">VOC family protein</fullName>
    </submittedName>
</protein>
<reference evidence="2 3" key="1">
    <citation type="submission" date="2024-08" db="EMBL/GenBank/DDBJ databases">
        <authorList>
            <person name="Lu H."/>
        </authorList>
    </citation>
    <scope>NUCLEOTIDE SEQUENCE [LARGE SCALE GENOMIC DNA]</scope>
    <source>
        <strain evidence="2 3">BYS78W</strain>
    </source>
</reference>
<dbReference type="Pfam" id="PF00903">
    <property type="entry name" value="Glyoxalase"/>
    <property type="match status" value="1"/>
</dbReference>
<gene>
    <name evidence="2" type="ORF">ACG04R_17695</name>
</gene>
<dbReference type="InterPro" id="IPR029068">
    <property type="entry name" value="Glyas_Bleomycin-R_OHBP_Dase"/>
</dbReference>
<feature type="domain" description="VOC" evidence="1">
    <location>
        <begin position="23"/>
        <end position="145"/>
    </location>
</feature>
<name>A0ABW7HF39_9BURK</name>
<evidence type="ECO:0000313" key="2">
    <source>
        <dbReference type="EMBL" id="MFG6488525.1"/>
    </source>
</evidence>
<dbReference type="PANTHER" id="PTHR36503">
    <property type="entry name" value="BLR2520 PROTEIN"/>
    <property type="match status" value="1"/>
</dbReference>
<sequence>MLEQPVGHVFQANAREALPPSQRLHLILLGVESVERSTQFYEALGWTKSPTGNAGFAKFDLGGQALCLISRTDLAKDAQFDSPYGSGFAGIALIHLARSPDDVARILARAVSAGGRLVKPATRTHWGVAGYFADPDGHLFEVDYEDAWVFDEAHRLVVDQVNA</sequence>
<dbReference type="RefSeq" id="WP_394413604.1">
    <property type="nucleotide sequence ID" value="NZ_JBIGIC010000009.1"/>
</dbReference>
<evidence type="ECO:0000259" key="1">
    <source>
        <dbReference type="PROSITE" id="PS51819"/>
    </source>
</evidence>
<evidence type="ECO:0000313" key="3">
    <source>
        <dbReference type="Proteomes" id="UP001606134"/>
    </source>
</evidence>
<keyword evidence="3" id="KW-1185">Reference proteome</keyword>
<dbReference type="PROSITE" id="PS51819">
    <property type="entry name" value="VOC"/>
    <property type="match status" value="1"/>
</dbReference>
<organism evidence="2 3">
    <name type="scientific">Pelomonas candidula</name>
    <dbReference type="NCBI Taxonomy" id="3299025"/>
    <lineage>
        <taxon>Bacteria</taxon>
        <taxon>Pseudomonadati</taxon>
        <taxon>Pseudomonadota</taxon>
        <taxon>Betaproteobacteria</taxon>
        <taxon>Burkholderiales</taxon>
        <taxon>Sphaerotilaceae</taxon>
        <taxon>Roseateles</taxon>
    </lineage>
</organism>
<dbReference type="EMBL" id="JBIGIC010000009">
    <property type="protein sequence ID" value="MFG6488525.1"/>
    <property type="molecule type" value="Genomic_DNA"/>
</dbReference>
<dbReference type="InterPro" id="IPR004360">
    <property type="entry name" value="Glyas_Fos-R_dOase_dom"/>
</dbReference>